<name>A0A3B0K9E7_DROGU</name>
<keyword evidence="2" id="KW-1185">Reference proteome</keyword>
<dbReference type="OMA" id="IYINNPR"/>
<evidence type="ECO:0000313" key="2">
    <source>
        <dbReference type="Proteomes" id="UP000268350"/>
    </source>
</evidence>
<dbReference type="Proteomes" id="UP000268350">
    <property type="component" value="Unassembled WGS sequence"/>
</dbReference>
<dbReference type="AlphaFoldDB" id="A0A3B0K9E7"/>
<dbReference type="EMBL" id="OUUW01000043">
    <property type="protein sequence ID" value="SPP89983.1"/>
    <property type="molecule type" value="Genomic_DNA"/>
</dbReference>
<sequence>MAQPSVPSARTKLVAAIDRLTTLEARLTTPGTATPSSAVSKVRRDQLQNMWAKVDAEFEACSLALLCEAPEVQQKVQDKYGECYEGYERCVADLIAQIERPELRPPVPQTSQGGCRLPPSDIEVFGADYVRWPTFRGLFTAIYINNPRLSPVEKLYHLSTPTRGDPKAIVEKSLLTNDQRFEAAGQPDMIIIDSW</sequence>
<organism evidence="1 2">
    <name type="scientific">Drosophila guanche</name>
    <name type="common">Fruit fly</name>
    <dbReference type="NCBI Taxonomy" id="7266"/>
    <lineage>
        <taxon>Eukaryota</taxon>
        <taxon>Metazoa</taxon>
        <taxon>Ecdysozoa</taxon>
        <taxon>Arthropoda</taxon>
        <taxon>Hexapoda</taxon>
        <taxon>Insecta</taxon>
        <taxon>Pterygota</taxon>
        <taxon>Neoptera</taxon>
        <taxon>Endopterygota</taxon>
        <taxon>Diptera</taxon>
        <taxon>Brachycera</taxon>
        <taxon>Muscomorpha</taxon>
        <taxon>Ephydroidea</taxon>
        <taxon>Drosophilidae</taxon>
        <taxon>Drosophila</taxon>
        <taxon>Sophophora</taxon>
    </lineage>
</organism>
<protein>
    <submittedName>
        <fullName evidence="1">Uncharacterized protein</fullName>
    </submittedName>
</protein>
<gene>
    <name evidence="1" type="ORF">DGUA_6G020692</name>
</gene>
<proteinExistence type="predicted"/>
<evidence type="ECO:0000313" key="1">
    <source>
        <dbReference type="EMBL" id="SPP89983.1"/>
    </source>
</evidence>
<reference evidence="2" key="1">
    <citation type="submission" date="2018-01" db="EMBL/GenBank/DDBJ databases">
        <authorList>
            <person name="Alioto T."/>
            <person name="Alioto T."/>
        </authorList>
    </citation>
    <scope>NUCLEOTIDE SEQUENCE [LARGE SCALE GENOMIC DNA]</scope>
</reference>
<accession>A0A3B0K9E7</accession>